<geneLocation type="plasmid" evidence="2">
    <name>pne1a</name>
</geneLocation>
<keyword evidence="1" id="KW-0614">Plasmid</keyword>
<organism evidence="1 2">
    <name type="scientific">Pantoea cypripedii</name>
    <name type="common">Pectobacterium cypripedii</name>
    <name type="synonym">Erwinia cypripedii</name>
    <dbReference type="NCBI Taxonomy" id="55209"/>
    <lineage>
        <taxon>Bacteria</taxon>
        <taxon>Pseudomonadati</taxon>
        <taxon>Pseudomonadota</taxon>
        <taxon>Gammaproteobacteria</taxon>
        <taxon>Enterobacterales</taxon>
        <taxon>Erwiniaceae</taxon>
        <taxon>Pantoea</taxon>
    </lineage>
</organism>
<dbReference type="AlphaFoldDB" id="A0A6B9G8T6"/>
<evidence type="ECO:0000313" key="2">
    <source>
        <dbReference type="Proteomes" id="UP000502005"/>
    </source>
</evidence>
<accession>A0A6B9G8T6</accession>
<sequence>MKDAPTAGLPELPALIAEHWETFVNENDVVTALEKLLFLLSSKFLHETQTSELLNILNNLGVQVNKTTLPAALAVARVKLDAATQQLIETTWNRITREYGLTSKCERLKRLLDELSYLHLQPAQMRRGLLEMKDSLNVPVPKLCPLMKPFKVILSEKMERWVKENLIVAARAGKPLDILIALLQRPGYEDCHWAELKSALDNAGLRMGNDMIKLAQTAFRTRIAERQQRWFESCREKNHKETKQEWLASLLSQTDRPGMDEPQFWLLLYNGGAETSMTTVRNMMKLHSIPQDQYIAQVKSRWDAINRGVNISNINQLMLLLLCLKHESIPLPQLHEAMELACVSIDRSELAQIDETIRTRVTREEVARFRIIHQSTPTFGTPYEQLVRVLRHCKNLHENNAAKALRLLWESKFYPASFAEVARALAEARGEIAPPERLDLEWLGPSSLHFDAVEVVDTPALIPSLEQWYDGAMASGHDDEVSFLLNPEEELKWSLDQELS</sequence>
<proteinExistence type="predicted"/>
<dbReference type="EMBL" id="CP024769">
    <property type="protein sequence ID" value="QGY31740.1"/>
    <property type="molecule type" value="Genomic_DNA"/>
</dbReference>
<evidence type="ECO:0000313" key="1">
    <source>
        <dbReference type="EMBL" id="QGY31740.1"/>
    </source>
</evidence>
<gene>
    <name evidence="1" type="ORF">CUN67_22415</name>
</gene>
<reference evidence="1 2" key="1">
    <citation type="submission" date="2017-11" db="EMBL/GenBank/DDBJ databases">
        <title>Genome sequence of Pantoea cypripedii NE1.</title>
        <authorList>
            <person name="Nascimento F.X."/>
        </authorList>
    </citation>
    <scope>NUCLEOTIDE SEQUENCE [LARGE SCALE GENOMIC DNA]</scope>
    <source>
        <strain evidence="1 2">NE1</strain>
        <plasmid evidence="2">pne1a</plasmid>
    </source>
</reference>
<name>A0A6B9G8T6_PANCY</name>
<protein>
    <submittedName>
        <fullName evidence="1">Uncharacterized protein</fullName>
    </submittedName>
</protein>
<dbReference type="Proteomes" id="UP000502005">
    <property type="component" value="Plasmid pNE1A"/>
</dbReference>